<protein>
    <submittedName>
        <fullName evidence="3">LuxR C-terminal-related transcriptional regulator</fullName>
    </submittedName>
</protein>
<name>A0AAJ1Y7M2_SERFO</name>
<sequence length="207" mass="24494">MLSIVIRDSNKFYKDALHIVLNQYFTDRNTQIIFTDPDCTFLSHADLVFQEIEHETHYLDALPLLGRHFMGIIFPICEYEANKITPNQRHTCIQELPIIYRQDPPSTVIQKVSRQLSRLHEKDKYFYNKIMQKQCDICDKHQMTKNEIEVLRLINQEYGLTSIANILNRNVKTVHSQKKSAMNKLNITSNIGLYAFLRKNWKLLEYC</sequence>
<dbReference type="CDD" id="cd06170">
    <property type="entry name" value="LuxR_C_like"/>
    <property type="match status" value="1"/>
</dbReference>
<comment type="caution">
    <text evidence="3">The sequence shown here is derived from an EMBL/GenBank/DDBJ whole genome shotgun (WGS) entry which is preliminary data.</text>
</comment>
<evidence type="ECO:0000259" key="2">
    <source>
        <dbReference type="PROSITE" id="PS50043"/>
    </source>
</evidence>
<evidence type="ECO:0000313" key="4">
    <source>
        <dbReference type="Proteomes" id="UP001224622"/>
    </source>
</evidence>
<dbReference type="Proteomes" id="UP001224622">
    <property type="component" value="Unassembled WGS sequence"/>
</dbReference>
<dbReference type="Gene3D" id="1.10.10.10">
    <property type="entry name" value="Winged helix-like DNA-binding domain superfamily/Winged helix DNA-binding domain"/>
    <property type="match status" value="1"/>
</dbReference>
<dbReference type="InterPro" id="IPR000792">
    <property type="entry name" value="Tscrpt_reg_LuxR_C"/>
</dbReference>
<proteinExistence type="predicted"/>
<dbReference type="GO" id="GO:0003677">
    <property type="term" value="F:DNA binding"/>
    <property type="evidence" value="ECO:0007669"/>
    <property type="project" value="UniProtKB-KW"/>
</dbReference>
<accession>A0AAJ1Y7M2</accession>
<dbReference type="InterPro" id="IPR016032">
    <property type="entry name" value="Sig_transdc_resp-reg_C-effctor"/>
</dbReference>
<dbReference type="AlphaFoldDB" id="A0AAJ1Y7M2"/>
<dbReference type="RefSeq" id="WP_309046701.1">
    <property type="nucleotide sequence ID" value="NZ_JAVIGA010000002.1"/>
</dbReference>
<dbReference type="PROSITE" id="PS50043">
    <property type="entry name" value="HTH_LUXR_2"/>
    <property type="match status" value="1"/>
</dbReference>
<keyword evidence="1" id="KW-0238">DNA-binding</keyword>
<dbReference type="Pfam" id="PF00196">
    <property type="entry name" value="GerE"/>
    <property type="match status" value="1"/>
</dbReference>
<feature type="domain" description="HTH luxR-type" evidence="2">
    <location>
        <begin position="136"/>
        <end position="201"/>
    </location>
</feature>
<gene>
    <name evidence="3" type="ORF">RDT67_03440</name>
</gene>
<dbReference type="EMBL" id="JAVIGA010000002">
    <property type="protein sequence ID" value="MDQ9125481.1"/>
    <property type="molecule type" value="Genomic_DNA"/>
</dbReference>
<organism evidence="3 4">
    <name type="scientific">Serratia fonticola</name>
    <dbReference type="NCBI Taxonomy" id="47917"/>
    <lineage>
        <taxon>Bacteria</taxon>
        <taxon>Pseudomonadati</taxon>
        <taxon>Pseudomonadota</taxon>
        <taxon>Gammaproteobacteria</taxon>
        <taxon>Enterobacterales</taxon>
        <taxon>Yersiniaceae</taxon>
        <taxon>Serratia</taxon>
    </lineage>
</organism>
<reference evidence="3" key="1">
    <citation type="submission" date="2023-08" db="EMBL/GenBank/DDBJ databases">
        <title>The Comparative Genomic Analysis of Yersiniaceae from Polar Regions.</title>
        <authorList>
            <person name="Goncharov A."/>
            <person name="Aslanov B."/>
            <person name="Kolodzhieva V."/>
            <person name="Azarov D."/>
            <person name="Mochov A."/>
            <person name="Lebedeva E."/>
        </authorList>
    </citation>
    <scope>NUCLEOTIDE SEQUENCE</scope>
    <source>
        <strain evidence="3">Vf</strain>
    </source>
</reference>
<evidence type="ECO:0000256" key="1">
    <source>
        <dbReference type="ARBA" id="ARBA00023125"/>
    </source>
</evidence>
<dbReference type="InterPro" id="IPR036388">
    <property type="entry name" value="WH-like_DNA-bd_sf"/>
</dbReference>
<dbReference type="SUPFAM" id="SSF46894">
    <property type="entry name" value="C-terminal effector domain of the bipartite response regulators"/>
    <property type="match status" value="1"/>
</dbReference>
<evidence type="ECO:0000313" key="3">
    <source>
        <dbReference type="EMBL" id="MDQ9125481.1"/>
    </source>
</evidence>
<dbReference type="SMART" id="SM00421">
    <property type="entry name" value="HTH_LUXR"/>
    <property type="match status" value="1"/>
</dbReference>
<dbReference type="GO" id="GO:0006355">
    <property type="term" value="P:regulation of DNA-templated transcription"/>
    <property type="evidence" value="ECO:0007669"/>
    <property type="project" value="InterPro"/>
</dbReference>